<comment type="caution">
    <text evidence="21">The sequence shown here is derived from an EMBL/GenBank/DDBJ whole genome shotgun (WGS) entry which is preliminary data.</text>
</comment>
<dbReference type="InterPro" id="IPR043128">
    <property type="entry name" value="Rev_trsase/Diguanyl_cyclase"/>
</dbReference>
<dbReference type="InterPro" id="IPR036875">
    <property type="entry name" value="Znf_CCHC_sf"/>
</dbReference>
<dbReference type="InterPro" id="IPR043502">
    <property type="entry name" value="DNA/RNA_pol_sf"/>
</dbReference>
<feature type="compositionally biased region" description="Basic and acidic residues" evidence="17">
    <location>
        <begin position="1909"/>
        <end position="1930"/>
    </location>
</feature>
<dbReference type="PROSITE" id="PS50158">
    <property type="entry name" value="ZF_CCHC"/>
    <property type="match status" value="1"/>
</dbReference>
<keyword evidence="10" id="KW-0460">Magnesium</keyword>
<dbReference type="PROSITE" id="PS50878">
    <property type="entry name" value="RT_POL"/>
    <property type="match status" value="1"/>
</dbReference>
<dbReference type="InterPro" id="IPR001878">
    <property type="entry name" value="Znf_CCHC"/>
</dbReference>
<sequence length="1974" mass="222222">MEVSKLEKLQTELSEWCREESIDVTKAVLVVGVKKDLEVGQIEDVLHTVRCWGRVRVRGLRSSSDDDGRLVLCECREIVDPRVAPPEVRTTDGTVWKIVTAQQTPAPADDFSVRLKSFLATEGKTLADLQSLSNPVVPTRELDESVLHAMVDVVSRTSKSQAESHGYRRLRIFSGVTPTPAGEESLEYWLEQAALMVQESDLTEQEKRRRILECLRGPALEVVKSLRLSKQGTTAEEFLDALDSAFGSAESAEDLYFSFRLIQQKAGEKLSDYVRRIEPFLAKVVKKGGVLARDKDRVRVEQLLRGAIDSDLLLLQLRLRERRSNPPNFLDLLSEIRTEEEYQRTRQRVNARIRNVAIRDDSVEKDVDIEGLKADFKALKTQVSEMSKKQCSGSEGADANASASQSFHSDNDKSTAVALHKKVKRLSKKLKSKEGKIAESSAVAAAVRSKSTDHGSPRQAQSYRGDDRFCYRCGKDGHIATNCSSDEDEKRVIKRLIAALNKAKDKHALGGNSKSEPTNCFSNKQEVCAETAATFPEGLIGPPSTVQVKVNGHPCMAILDSGSQVTIIFEEWYEKHLSGVPIQPVSGLAIWGLSDTSYPYLGYVVVDMEFPKELTGKPETLSVLALICPGPNTPDQVPVILGTNASLFHRLADLCGRSKSEALARALKVSNVGPNKELVSHSTSEVDQDDTVGLVKWMGPDQLTLPPQESRCVPCQLDFCQPAPKGIIVVEASDTVPLPQGVMFQPVVAPACAIDPNCFSLLIQNETRKEVTILKGTPLGTVQAADLASLVVKSQKVEEVDPNLIGFGDSPIPREWKERLKKKLCCRRNVFSLHEWEVGLAKGVEHNIRLSDPRPFRERSRRLAPADIEDVRKHLQDLLAAGVIKESRSPYASPIVVARKKNGSVRMCIDYRTLNSKTIPDQYTTPRIDDALDCLAGSRWFSVLDLRSGYYQIAMAEEDKEKTAFICPLGFYQFERMPQGVMGAPATFQRLMEKAVGDMNLLQVLVYLDDLIVFGATLEEHEERLMKVLDRLEEVGLKVSLDKCQFCQPKVKYVGHIVSADGIATDPSKVEAVTQWPQPTDLKSLRSFLGFCGYYRRFVANYSSIVKPLTDLTKGYPPVRKSKKPSVVKDQHYYKETEPFGSRWTDACTQAFRKIIKHLTNAPVLAFADPNKRYVLHIDASLRGLGAVLNQVYPEGLRPVAFASRGLNAAEQKYHIHQLEFLALKWAVVDKFHDYLYGVRFTVMTDNNPLTYVLTTGKLNATGHRWLAALATYDFEVKYRPGKVNVDADLLSRNWIDVDAEPWKKLSQGEVKTICGCVCVQESRECDVRVAERLGVPAEGVPELYAFATHLNLGQLEQFTCEDLRRAQLRDTVLRVVREALNTGQWPSSSSQADSDVSLLKRESLKLRVEDGLLYRVTYKASGKERRQLLLPKEFRMQVCHALHDDMGHLGVERTLDLIRDRFYWPKMSQTVETYIGNCGRCVTWKSPCSRAAPLHQITSSGPMELVCIDFLSLEPDSCGFANILVVTDHFSRYAQAYPTKDQRAVTVAKVLVERFFVHYGVPARIHSDQGRDFESRLIHELLRTLGIRKSRTTPYHPQGDPQPERFNRTLLSMLGTLRDTHKRQWSRHVTQLVHAYNSTKNDATGFSPYYIMFGREARLPIDVCFRTDGHEAVSHSRYVEELKRDLQSAYELATKSATQVHLRNKKSYERVMRNQMLAQGDRVLLKNLGLKGKHKLQSRWNSLPYVVMEKLPDLPVYRVKPESGIGKLRTIHRDNILPIGSLVRISEESDVQRQATRPLTRSQRKSMSCQRHNLETRENTSHLLDESSESEFEVQPVFRWRSGPDDLRDYDSERNCENVLPVVDTAGEQDSVSDHVKSNDEHEVMSDDVIEETSDGEVNAVSDTEMPVEQRDDTESERNSSVVVDKEVQPQRSSPRREKRSIKPVIRLTYDEAGRPKDQPLTIVHRGVVIKIG</sequence>
<feature type="domain" description="Integrase catalytic" evidence="20">
    <location>
        <begin position="1499"/>
        <end position="1657"/>
    </location>
</feature>
<evidence type="ECO:0000256" key="15">
    <source>
        <dbReference type="ARBA" id="ARBA00039658"/>
    </source>
</evidence>
<feature type="domain" description="Reverse transcriptase" evidence="19">
    <location>
        <begin position="879"/>
        <end position="1058"/>
    </location>
</feature>
<dbReference type="FunFam" id="3.10.20.370:FF:000001">
    <property type="entry name" value="Retrovirus-related Pol polyprotein from transposon 17.6-like protein"/>
    <property type="match status" value="1"/>
</dbReference>
<evidence type="ECO:0000256" key="14">
    <source>
        <dbReference type="ARBA" id="ARBA00023125"/>
    </source>
</evidence>
<evidence type="ECO:0000256" key="10">
    <source>
        <dbReference type="ARBA" id="ARBA00022842"/>
    </source>
</evidence>
<feature type="region of interest" description="Disordered" evidence="17">
    <location>
        <begin position="1788"/>
        <end position="1830"/>
    </location>
</feature>
<dbReference type="PROSITE" id="PS00141">
    <property type="entry name" value="ASP_PROTEASE"/>
    <property type="match status" value="1"/>
</dbReference>
<dbReference type="GO" id="GO:0004523">
    <property type="term" value="F:RNA-DNA hybrid ribonuclease activity"/>
    <property type="evidence" value="ECO:0007669"/>
    <property type="project" value="UniProtKB-EC"/>
</dbReference>
<dbReference type="SMART" id="SM00343">
    <property type="entry name" value="ZnF_C2HC"/>
    <property type="match status" value="1"/>
</dbReference>
<dbReference type="InterPro" id="IPR000477">
    <property type="entry name" value="RT_dom"/>
</dbReference>
<dbReference type="Pfam" id="PF17919">
    <property type="entry name" value="RT_RNaseH_2"/>
    <property type="match status" value="1"/>
</dbReference>
<keyword evidence="16" id="KW-0479">Metal-binding</keyword>
<evidence type="ECO:0000256" key="13">
    <source>
        <dbReference type="ARBA" id="ARBA00022918"/>
    </source>
</evidence>
<keyword evidence="11" id="KW-0694">RNA-binding</keyword>
<keyword evidence="16" id="KW-0863">Zinc-finger</keyword>
<dbReference type="InterPro" id="IPR001584">
    <property type="entry name" value="Integrase_cat-core"/>
</dbReference>
<dbReference type="SUPFAM" id="SSF56672">
    <property type="entry name" value="DNA/RNA polymerases"/>
    <property type="match status" value="1"/>
</dbReference>
<evidence type="ECO:0000259" key="20">
    <source>
        <dbReference type="PROSITE" id="PS50994"/>
    </source>
</evidence>
<dbReference type="Pfam" id="PF00665">
    <property type="entry name" value="rve"/>
    <property type="match status" value="1"/>
</dbReference>
<evidence type="ECO:0000256" key="2">
    <source>
        <dbReference type="ARBA" id="ARBA00012180"/>
    </source>
</evidence>
<evidence type="ECO:0000256" key="16">
    <source>
        <dbReference type="PROSITE-ProRule" id="PRU00047"/>
    </source>
</evidence>
<dbReference type="FunFam" id="3.30.70.270:FF:000020">
    <property type="entry name" value="Transposon Tf2-6 polyprotein-like Protein"/>
    <property type="match status" value="1"/>
</dbReference>
<dbReference type="InterPro" id="IPR048270">
    <property type="entry name" value="PNMA_C"/>
</dbReference>
<dbReference type="Proteomes" id="UP001591681">
    <property type="component" value="Unassembled WGS sequence"/>
</dbReference>
<proteinExistence type="inferred from homology"/>
<dbReference type="Gene3D" id="3.10.10.10">
    <property type="entry name" value="HIV Type 1 Reverse Transcriptase, subunit A, domain 1"/>
    <property type="match status" value="1"/>
</dbReference>
<evidence type="ECO:0000313" key="22">
    <source>
        <dbReference type="Proteomes" id="UP001591681"/>
    </source>
</evidence>
<dbReference type="InterPro" id="IPR041577">
    <property type="entry name" value="RT_RNaseH_2"/>
</dbReference>
<feature type="compositionally biased region" description="Acidic residues" evidence="17">
    <location>
        <begin position="1887"/>
        <end position="1896"/>
    </location>
</feature>
<dbReference type="PANTHER" id="PTHR37984">
    <property type="entry name" value="PROTEIN CBG26694"/>
    <property type="match status" value="1"/>
</dbReference>
<name>A0ABD1J2Y1_9TELE</name>
<keyword evidence="7" id="KW-0064">Aspartyl protease</keyword>
<evidence type="ECO:0000313" key="21">
    <source>
        <dbReference type="EMBL" id="KAL2081551.1"/>
    </source>
</evidence>
<dbReference type="Pfam" id="PF17921">
    <property type="entry name" value="Integrase_H2C2"/>
    <property type="match status" value="1"/>
</dbReference>
<accession>A0ABD1J2Y1</accession>
<dbReference type="Pfam" id="PF20846">
    <property type="entry name" value="PNMA_N"/>
    <property type="match status" value="1"/>
</dbReference>
<keyword evidence="14" id="KW-0238">DNA-binding</keyword>
<keyword evidence="22" id="KW-1185">Reference proteome</keyword>
<dbReference type="GO" id="GO:0003964">
    <property type="term" value="F:RNA-directed DNA polymerase activity"/>
    <property type="evidence" value="ECO:0007669"/>
    <property type="project" value="UniProtKB-KW"/>
</dbReference>
<keyword evidence="8" id="KW-0255">Endonuclease</keyword>
<dbReference type="FunFam" id="3.10.10.10:FF:000004">
    <property type="entry name" value="Uncharacterized protein"/>
    <property type="match status" value="1"/>
</dbReference>
<dbReference type="InterPro" id="IPR050951">
    <property type="entry name" value="Retrovirus_Pol_polyprotein"/>
</dbReference>
<feature type="region of interest" description="Disordered" evidence="17">
    <location>
        <begin position="1862"/>
        <end position="1942"/>
    </location>
</feature>
<dbReference type="InterPro" id="IPR041588">
    <property type="entry name" value="Integrase_H2C2"/>
</dbReference>
<dbReference type="InterPro" id="IPR012337">
    <property type="entry name" value="RNaseH-like_sf"/>
</dbReference>
<dbReference type="FunFam" id="3.30.420.10:FF:000269">
    <property type="entry name" value="Uncharacterized protein"/>
    <property type="match status" value="1"/>
</dbReference>
<protein>
    <recommendedName>
        <fullName evidence="15">Gypsy retrotransposon integrase-like protein 1</fullName>
        <ecNumber evidence="2">3.1.26.4</ecNumber>
    </recommendedName>
</protein>
<feature type="compositionally biased region" description="Basic and acidic residues" evidence="17">
    <location>
        <begin position="1873"/>
        <end position="1886"/>
    </location>
</feature>
<dbReference type="Gene3D" id="3.10.20.370">
    <property type="match status" value="1"/>
</dbReference>
<dbReference type="EC" id="3.1.26.4" evidence="2"/>
<dbReference type="InterPro" id="IPR021109">
    <property type="entry name" value="Peptidase_aspartic_dom_sf"/>
</dbReference>
<evidence type="ECO:0000256" key="3">
    <source>
        <dbReference type="ARBA" id="ARBA00022670"/>
    </source>
</evidence>
<evidence type="ECO:0000256" key="7">
    <source>
        <dbReference type="ARBA" id="ARBA00022750"/>
    </source>
</evidence>
<reference evidence="21 22" key="1">
    <citation type="submission" date="2024-09" db="EMBL/GenBank/DDBJ databases">
        <title>A chromosome-level genome assembly of Gray's grenadier anchovy, Coilia grayii.</title>
        <authorList>
            <person name="Fu Z."/>
        </authorList>
    </citation>
    <scope>NUCLEOTIDE SEQUENCE [LARGE SCALE GENOMIC DNA]</scope>
    <source>
        <strain evidence="21">G4</strain>
        <tissue evidence="21">Muscle</tissue>
    </source>
</reference>
<dbReference type="Pfam" id="PF00098">
    <property type="entry name" value="zf-CCHC"/>
    <property type="match status" value="1"/>
</dbReference>
<gene>
    <name evidence="21" type="ORF">ACEWY4_023404</name>
</gene>
<evidence type="ECO:0000256" key="6">
    <source>
        <dbReference type="ARBA" id="ARBA00022722"/>
    </source>
</evidence>
<dbReference type="SUPFAM" id="SSF57756">
    <property type="entry name" value="Retrovirus zinc finger-like domains"/>
    <property type="match status" value="1"/>
</dbReference>
<keyword evidence="9" id="KW-0378">Hydrolase</keyword>
<keyword evidence="5" id="KW-0548">Nucleotidyltransferase</keyword>
<dbReference type="Gene3D" id="1.10.340.70">
    <property type="match status" value="1"/>
</dbReference>
<dbReference type="CDD" id="cd00303">
    <property type="entry name" value="retropepsin_like"/>
    <property type="match status" value="1"/>
</dbReference>
<evidence type="ECO:0000256" key="8">
    <source>
        <dbReference type="ARBA" id="ARBA00022759"/>
    </source>
</evidence>
<comment type="similarity">
    <text evidence="1">Belongs to the beta type-B retroviral polymerase family. HERV class-II K(HML-2) pol subfamily.</text>
</comment>
<keyword evidence="4" id="KW-0808">Transferase</keyword>
<dbReference type="FunFam" id="1.10.340.70:FF:000001">
    <property type="entry name" value="Retrovirus-related Pol polyprotein from transposon gypsy-like Protein"/>
    <property type="match status" value="1"/>
</dbReference>
<dbReference type="GO" id="GO:0008270">
    <property type="term" value="F:zinc ion binding"/>
    <property type="evidence" value="ECO:0007669"/>
    <property type="project" value="UniProtKB-KW"/>
</dbReference>
<dbReference type="Gene3D" id="2.40.70.10">
    <property type="entry name" value="Acid Proteases"/>
    <property type="match status" value="1"/>
</dbReference>
<dbReference type="Pfam" id="PF00078">
    <property type="entry name" value="RVT_1"/>
    <property type="match status" value="1"/>
</dbReference>
<dbReference type="GO" id="GO:0004190">
    <property type="term" value="F:aspartic-type endopeptidase activity"/>
    <property type="evidence" value="ECO:0007669"/>
    <property type="project" value="UniProtKB-KW"/>
</dbReference>
<dbReference type="InterPro" id="IPR036397">
    <property type="entry name" value="RNaseH_sf"/>
</dbReference>
<dbReference type="GO" id="GO:0003677">
    <property type="term" value="F:DNA binding"/>
    <property type="evidence" value="ECO:0007669"/>
    <property type="project" value="UniProtKB-KW"/>
</dbReference>
<dbReference type="InterPro" id="IPR001969">
    <property type="entry name" value="Aspartic_peptidase_AS"/>
</dbReference>
<dbReference type="CDD" id="cd01647">
    <property type="entry name" value="RT_LTR"/>
    <property type="match status" value="1"/>
</dbReference>
<keyword evidence="3" id="KW-0645">Protease</keyword>
<evidence type="ECO:0000256" key="4">
    <source>
        <dbReference type="ARBA" id="ARBA00022679"/>
    </source>
</evidence>
<evidence type="ECO:0000259" key="19">
    <source>
        <dbReference type="PROSITE" id="PS50878"/>
    </source>
</evidence>
<keyword evidence="6" id="KW-0540">Nuclease</keyword>
<feature type="compositionally biased region" description="Basic and acidic residues" evidence="17">
    <location>
        <begin position="1813"/>
        <end position="1826"/>
    </location>
</feature>
<dbReference type="GO" id="GO:0006508">
    <property type="term" value="P:proteolysis"/>
    <property type="evidence" value="ECO:0007669"/>
    <property type="project" value="UniProtKB-KW"/>
</dbReference>
<dbReference type="GO" id="GO:0003723">
    <property type="term" value="F:RNA binding"/>
    <property type="evidence" value="ECO:0007669"/>
    <property type="project" value="UniProtKB-KW"/>
</dbReference>
<dbReference type="SUPFAM" id="SSF50630">
    <property type="entry name" value="Acid proteases"/>
    <property type="match status" value="1"/>
</dbReference>
<evidence type="ECO:0000256" key="9">
    <source>
        <dbReference type="ARBA" id="ARBA00022801"/>
    </source>
</evidence>
<feature type="compositionally biased region" description="Polar residues" evidence="17">
    <location>
        <begin position="1793"/>
        <end position="1812"/>
    </location>
</feature>
<dbReference type="EMBL" id="JBHFQA010000020">
    <property type="protein sequence ID" value="KAL2081551.1"/>
    <property type="molecule type" value="Genomic_DNA"/>
</dbReference>
<keyword evidence="12" id="KW-0229">DNA integration</keyword>
<evidence type="ECO:0000256" key="11">
    <source>
        <dbReference type="ARBA" id="ARBA00022884"/>
    </source>
</evidence>
<evidence type="ECO:0000256" key="17">
    <source>
        <dbReference type="SAM" id="MobiDB-lite"/>
    </source>
</evidence>
<dbReference type="Gene3D" id="3.30.420.10">
    <property type="entry name" value="Ribonuclease H-like superfamily/Ribonuclease H"/>
    <property type="match status" value="1"/>
</dbReference>
<feature type="region of interest" description="Disordered" evidence="17">
    <location>
        <begin position="390"/>
        <end position="416"/>
    </location>
</feature>
<evidence type="ECO:0000259" key="18">
    <source>
        <dbReference type="PROSITE" id="PS50158"/>
    </source>
</evidence>
<evidence type="ECO:0000256" key="1">
    <source>
        <dbReference type="ARBA" id="ARBA00010879"/>
    </source>
</evidence>
<dbReference type="SUPFAM" id="SSF53098">
    <property type="entry name" value="Ribonuclease H-like"/>
    <property type="match status" value="1"/>
</dbReference>
<dbReference type="Gene3D" id="3.30.70.270">
    <property type="match status" value="2"/>
</dbReference>
<keyword evidence="13" id="KW-0695">RNA-directed DNA polymerase</keyword>
<dbReference type="InterPro" id="IPR048271">
    <property type="entry name" value="PNMA_N"/>
</dbReference>
<evidence type="ECO:0000256" key="12">
    <source>
        <dbReference type="ARBA" id="ARBA00022908"/>
    </source>
</evidence>
<dbReference type="CDD" id="cd09274">
    <property type="entry name" value="RNase_HI_RT_Ty3"/>
    <property type="match status" value="1"/>
</dbReference>
<dbReference type="GO" id="GO:0015074">
    <property type="term" value="P:DNA integration"/>
    <property type="evidence" value="ECO:0007669"/>
    <property type="project" value="UniProtKB-KW"/>
</dbReference>
<evidence type="ECO:0000256" key="5">
    <source>
        <dbReference type="ARBA" id="ARBA00022695"/>
    </source>
</evidence>
<dbReference type="Pfam" id="PF14893">
    <property type="entry name" value="PNMA"/>
    <property type="match status" value="1"/>
</dbReference>
<dbReference type="PANTHER" id="PTHR37984:SF15">
    <property type="entry name" value="INTEGRASE CATALYTIC DOMAIN-CONTAINING PROTEIN"/>
    <property type="match status" value="1"/>
</dbReference>
<organism evidence="21 22">
    <name type="scientific">Coilia grayii</name>
    <name type="common">Gray's grenadier anchovy</name>
    <dbReference type="NCBI Taxonomy" id="363190"/>
    <lineage>
        <taxon>Eukaryota</taxon>
        <taxon>Metazoa</taxon>
        <taxon>Chordata</taxon>
        <taxon>Craniata</taxon>
        <taxon>Vertebrata</taxon>
        <taxon>Euteleostomi</taxon>
        <taxon>Actinopterygii</taxon>
        <taxon>Neopterygii</taxon>
        <taxon>Teleostei</taxon>
        <taxon>Clupei</taxon>
        <taxon>Clupeiformes</taxon>
        <taxon>Clupeoidei</taxon>
        <taxon>Engraulidae</taxon>
        <taxon>Coilinae</taxon>
        <taxon>Coilia</taxon>
    </lineage>
</organism>
<keyword evidence="16" id="KW-0862">Zinc</keyword>
<dbReference type="PROSITE" id="PS50994">
    <property type="entry name" value="INTEGRASE"/>
    <property type="match status" value="1"/>
</dbReference>
<feature type="domain" description="CCHC-type" evidence="18">
    <location>
        <begin position="470"/>
        <end position="483"/>
    </location>
</feature>